<feature type="compositionally biased region" description="Polar residues" evidence="1">
    <location>
        <begin position="347"/>
        <end position="359"/>
    </location>
</feature>
<reference evidence="2 3" key="1">
    <citation type="submission" date="2023-02" db="EMBL/GenBank/DDBJ databases">
        <title>LHISI_Scaffold_Assembly.</title>
        <authorList>
            <person name="Stuart O.P."/>
            <person name="Cleave R."/>
            <person name="Magrath M.J.L."/>
            <person name="Mikheyev A.S."/>
        </authorList>
    </citation>
    <scope>NUCLEOTIDE SEQUENCE [LARGE SCALE GENOMIC DNA]</scope>
    <source>
        <strain evidence="2">Daus_M_001</strain>
        <tissue evidence="2">Leg muscle</tissue>
    </source>
</reference>
<gene>
    <name evidence="2" type="ORF">PR048_008523</name>
</gene>
<protein>
    <submittedName>
        <fullName evidence="2">Uncharacterized protein</fullName>
    </submittedName>
</protein>
<dbReference type="Proteomes" id="UP001159363">
    <property type="component" value="Chromosome 3"/>
</dbReference>
<comment type="caution">
    <text evidence="2">The sequence shown here is derived from an EMBL/GenBank/DDBJ whole genome shotgun (WGS) entry which is preliminary data.</text>
</comment>
<evidence type="ECO:0000313" key="3">
    <source>
        <dbReference type="Proteomes" id="UP001159363"/>
    </source>
</evidence>
<sequence>MSGVVINYCRHACLIILARSFDEVGDHLGPDRFSKVGDQQHEGAGTGRNIPAHSVPFPGLSVTTSVPFTTQEPVKAHPAEDRLRLGTFVVFLSMSSWITLVTVPSRTLVPWGEWEGSELRYSPHYFDTTPMDFPVCFNINNAINVNTHTTRVPPKRIVFDPRRVHPDFRTWERGGRGRWSVGFLGVLQYPLPLRSAATPSTPHFPLADFLYLTVKGYSFFDWLKHVLVPVNCMRMNDECTVSELRNPEWLGKIRRHQQPLQVGFVFSHVGIAPEDADGRWVFSGISRFSRPCIRALLHTHPASPSSTPKTSMSRAGQISLLNAADHSLRITDSSTHPADVCETADSARNSTRGLSSPHATLTPLPLLGDMPRRLPGTIDPPSGRVAMDTTTHDALPESDVCLQDRLAIAVTRDGNNSGTLGAIQEKNELLGCFLNMIYQNYRHHRGPVARAIPSGAAVAQWLERSQTGITILPHTGRQTDEDIHSPVDTYPSKVTKLKQEHSGPHPRLTQLAQVCSAANLICESTQTTSYGNLVPRACDSAASGVIRKIVSQDRHMNKVMRPMAMLILHKVEKYTTCKQVDLKQGSQKCSFYRVQPIINFYVGAHFCGCGKSGIRFSISQYEVRNLWELYLAVKQRCQENNRDKYPQDHPLLVGVRGRNTGTGGRTSVLPMDLFAYRDVIFLSLPEISVPEHRSCVVLLGNYRRLPKRSPVAADPTRVCAAPTQGHTTVVVVQAVNTKMSTF</sequence>
<proteinExistence type="predicted"/>
<name>A0ABQ9HY61_9NEOP</name>
<organism evidence="2 3">
    <name type="scientific">Dryococelus australis</name>
    <dbReference type="NCBI Taxonomy" id="614101"/>
    <lineage>
        <taxon>Eukaryota</taxon>
        <taxon>Metazoa</taxon>
        <taxon>Ecdysozoa</taxon>
        <taxon>Arthropoda</taxon>
        <taxon>Hexapoda</taxon>
        <taxon>Insecta</taxon>
        <taxon>Pterygota</taxon>
        <taxon>Neoptera</taxon>
        <taxon>Polyneoptera</taxon>
        <taxon>Phasmatodea</taxon>
        <taxon>Verophasmatodea</taxon>
        <taxon>Anareolatae</taxon>
        <taxon>Phasmatidae</taxon>
        <taxon>Eurycanthinae</taxon>
        <taxon>Dryococelus</taxon>
    </lineage>
</organism>
<evidence type="ECO:0000313" key="2">
    <source>
        <dbReference type="EMBL" id="KAJ8889029.1"/>
    </source>
</evidence>
<evidence type="ECO:0000256" key="1">
    <source>
        <dbReference type="SAM" id="MobiDB-lite"/>
    </source>
</evidence>
<feature type="region of interest" description="Disordered" evidence="1">
    <location>
        <begin position="347"/>
        <end position="389"/>
    </location>
</feature>
<keyword evidence="3" id="KW-1185">Reference proteome</keyword>
<dbReference type="EMBL" id="JARBHB010000003">
    <property type="protein sequence ID" value="KAJ8889029.1"/>
    <property type="molecule type" value="Genomic_DNA"/>
</dbReference>
<accession>A0ABQ9HY61</accession>